<keyword evidence="3" id="KW-1185">Reference proteome</keyword>
<dbReference type="PIRSF" id="PIRSF019423">
    <property type="entry name" value="NMN_biosyn"/>
    <property type="match status" value="1"/>
</dbReference>
<dbReference type="InterPro" id="IPR036390">
    <property type="entry name" value="WH_DNA-bd_sf"/>
</dbReference>
<dbReference type="Proteomes" id="UP000265431">
    <property type="component" value="Unassembled WGS sequence"/>
</dbReference>
<reference evidence="2 3" key="1">
    <citation type="submission" date="2018-08" db="EMBL/GenBank/DDBJ databases">
        <title>Henriciella mobilis sp. nov., isolated from seawater.</title>
        <authorList>
            <person name="Cheng H."/>
            <person name="Wu Y.-H."/>
            <person name="Xu X.-W."/>
            <person name="Guo L.-L."/>
        </authorList>
    </citation>
    <scope>NUCLEOTIDE SEQUENCE [LARGE SCALE GENOMIC DNA]</scope>
    <source>
        <strain evidence="2 3">CCUG66934</strain>
    </source>
</reference>
<dbReference type="InterPro" id="IPR011213">
    <property type="entry name" value="NMN_biosyn"/>
</dbReference>
<protein>
    <submittedName>
        <fullName evidence="2">NAD regulator</fullName>
    </submittedName>
</protein>
<dbReference type="Pfam" id="PF21906">
    <property type="entry name" value="WHD_NrtR"/>
    <property type="match status" value="1"/>
</dbReference>
<dbReference type="SUPFAM" id="SSF55811">
    <property type="entry name" value="Nudix"/>
    <property type="match status" value="1"/>
</dbReference>
<dbReference type="AlphaFoldDB" id="A0A399QWV8"/>
<dbReference type="InterPro" id="IPR015797">
    <property type="entry name" value="NUDIX_hydrolase-like_dom_sf"/>
</dbReference>
<dbReference type="Gene3D" id="3.90.79.10">
    <property type="entry name" value="Nucleoside Triphosphate Pyrophosphohydrolase"/>
    <property type="match status" value="1"/>
</dbReference>
<dbReference type="RefSeq" id="WP_119378607.1">
    <property type="nucleotide sequence ID" value="NZ_QWGB01000005.1"/>
</dbReference>
<organism evidence="2 3">
    <name type="scientific">Henriciella barbarensis</name>
    <dbReference type="NCBI Taxonomy" id="86342"/>
    <lineage>
        <taxon>Bacteria</taxon>
        <taxon>Pseudomonadati</taxon>
        <taxon>Pseudomonadota</taxon>
        <taxon>Alphaproteobacteria</taxon>
        <taxon>Hyphomonadales</taxon>
        <taxon>Hyphomonadaceae</taxon>
        <taxon>Henriciella</taxon>
    </lineage>
</organism>
<gene>
    <name evidence="2" type="ORF">D1224_03885</name>
</gene>
<dbReference type="InterPro" id="IPR054105">
    <property type="entry name" value="WHD_NrtR"/>
</dbReference>
<dbReference type="OrthoDB" id="9786141at2"/>
<dbReference type="Gene3D" id="1.10.10.10">
    <property type="entry name" value="Winged helix-like DNA-binding domain superfamily/Winged helix DNA-binding domain"/>
    <property type="match status" value="1"/>
</dbReference>
<evidence type="ECO:0000313" key="3">
    <source>
        <dbReference type="Proteomes" id="UP000265431"/>
    </source>
</evidence>
<sequence>MAIPLIIGLSVVIVACDGDTPRVLVTRRDGGLGGLPFGTFDPGGHRTFEIALRGWVREQTGFDLGYVEQLYTFGDRDRETPEATLADAPADARVVSVGYLALTPDQQRLPDRLEAQWRGWYSHFPWEDHRTGRPDLIDREIAPRLATWSAGSDSRRTRIDLAFGLNGRDWSEDRVLERYELLYEAGLVIECARDADLPLPDVRLGEPMASDHRRILATAMERLRGKIRYRPVVFELMPDRFTLSDLQIACEGILGLSLHKQNFRRALDRTGLVCGTGEMKAGTGGRPAELYRFMRERVRKSAAIGIAAPTLRREP</sequence>
<dbReference type="InterPro" id="IPR036388">
    <property type="entry name" value="WH-like_DNA-bd_sf"/>
</dbReference>
<comment type="caution">
    <text evidence="2">The sequence shown here is derived from an EMBL/GenBank/DDBJ whole genome shotgun (WGS) entry which is preliminary data.</text>
</comment>
<accession>A0A399QWV8</accession>
<proteinExistence type="predicted"/>
<feature type="domain" description="NrtR DNA-binding winged helix" evidence="1">
    <location>
        <begin position="233"/>
        <end position="293"/>
    </location>
</feature>
<evidence type="ECO:0000259" key="1">
    <source>
        <dbReference type="Pfam" id="PF21906"/>
    </source>
</evidence>
<dbReference type="EMBL" id="QWGB01000005">
    <property type="protein sequence ID" value="RIJ23418.1"/>
    <property type="molecule type" value="Genomic_DNA"/>
</dbReference>
<evidence type="ECO:0000313" key="2">
    <source>
        <dbReference type="EMBL" id="RIJ23418.1"/>
    </source>
</evidence>
<name>A0A399QWV8_9PROT</name>
<dbReference type="SUPFAM" id="SSF46785">
    <property type="entry name" value="Winged helix' DNA-binding domain"/>
    <property type="match status" value="1"/>
</dbReference>